<feature type="repeat" description="TNFR-Cys" evidence="1">
    <location>
        <begin position="321"/>
        <end position="365"/>
    </location>
</feature>
<comment type="caution">
    <text evidence="1">Lacks conserved residue(s) required for the propagation of feature annotation.</text>
</comment>
<dbReference type="InterPro" id="IPR001368">
    <property type="entry name" value="TNFR/NGFR_Cys_rich_reg"/>
</dbReference>
<comment type="caution">
    <text evidence="4">The sequence shown here is derived from an EMBL/GenBank/DDBJ whole genome shotgun (WGS) entry which is preliminary data.</text>
</comment>
<dbReference type="PANTHER" id="PTHR15332">
    <property type="entry name" value="PROPROTEIN CONVERTASE SUBTILISIN_KEXIN TYPE 5-LIKE"/>
    <property type="match status" value="1"/>
</dbReference>
<feature type="disulfide bond" evidence="1">
    <location>
        <begin position="341"/>
        <end position="354"/>
    </location>
</feature>
<protein>
    <recommendedName>
        <fullName evidence="3">TNFR-Cys domain-containing protein</fullName>
    </recommendedName>
</protein>
<reference evidence="4" key="1">
    <citation type="submission" date="2022-10" db="EMBL/GenBank/DDBJ databases">
        <authorList>
            <person name="Chen Y."/>
            <person name="Dougan E. K."/>
            <person name="Chan C."/>
            <person name="Rhodes N."/>
            <person name="Thang M."/>
        </authorList>
    </citation>
    <scope>NUCLEOTIDE SEQUENCE</scope>
</reference>
<dbReference type="Gene3D" id="2.10.220.10">
    <property type="entry name" value="Hormone Receptor, Insulin-like Growth Factor Receptor 1, Chain A, domain 2"/>
    <property type="match status" value="6"/>
</dbReference>
<feature type="region of interest" description="Disordered" evidence="2">
    <location>
        <begin position="544"/>
        <end position="565"/>
    </location>
</feature>
<organism evidence="4">
    <name type="scientific">Cladocopium goreaui</name>
    <dbReference type="NCBI Taxonomy" id="2562237"/>
    <lineage>
        <taxon>Eukaryota</taxon>
        <taxon>Sar</taxon>
        <taxon>Alveolata</taxon>
        <taxon>Dinophyceae</taxon>
        <taxon>Suessiales</taxon>
        <taxon>Symbiodiniaceae</taxon>
        <taxon>Cladocopium</taxon>
    </lineage>
</organism>
<dbReference type="SMART" id="SM00261">
    <property type="entry name" value="FU"/>
    <property type="match status" value="8"/>
</dbReference>
<dbReference type="PANTHER" id="PTHR15332:SF175">
    <property type="entry name" value="PROPROTEIN CONVERTASE SUBTILISIN_KEXIN TYPE 5-LIKE"/>
    <property type="match status" value="1"/>
</dbReference>
<evidence type="ECO:0000259" key="3">
    <source>
        <dbReference type="PROSITE" id="PS50050"/>
    </source>
</evidence>
<name>A0A9P1BSL4_9DINO</name>
<evidence type="ECO:0000313" key="4">
    <source>
        <dbReference type="EMBL" id="CAI3977246.1"/>
    </source>
</evidence>
<dbReference type="InterPro" id="IPR006212">
    <property type="entry name" value="Furin_repeat"/>
</dbReference>
<evidence type="ECO:0000313" key="6">
    <source>
        <dbReference type="Proteomes" id="UP001152797"/>
    </source>
</evidence>
<dbReference type="SUPFAM" id="SSF57184">
    <property type="entry name" value="Growth factor receptor domain"/>
    <property type="match status" value="3"/>
</dbReference>
<dbReference type="OrthoDB" id="304080at2759"/>
<dbReference type="EMBL" id="CAMXCT020000329">
    <property type="protein sequence ID" value="CAL1130621.1"/>
    <property type="molecule type" value="Genomic_DNA"/>
</dbReference>
<evidence type="ECO:0000256" key="2">
    <source>
        <dbReference type="SAM" id="MobiDB-lite"/>
    </source>
</evidence>
<evidence type="ECO:0000256" key="1">
    <source>
        <dbReference type="PROSITE-ProRule" id="PRU00206"/>
    </source>
</evidence>
<gene>
    <name evidence="4" type="ORF">C1SCF055_LOCUS5400</name>
</gene>
<proteinExistence type="predicted"/>
<dbReference type="InterPro" id="IPR009030">
    <property type="entry name" value="Growth_fac_rcpt_cys_sf"/>
</dbReference>
<reference evidence="5 6" key="2">
    <citation type="submission" date="2024-05" db="EMBL/GenBank/DDBJ databases">
        <authorList>
            <person name="Chen Y."/>
            <person name="Shah S."/>
            <person name="Dougan E. K."/>
            <person name="Thang M."/>
            <person name="Chan C."/>
        </authorList>
    </citation>
    <scope>NUCLEOTIDE SEQUENCE [LARGE SCALE GENOMIC DNA]</scope>
</reference>
<keyword evidence="6" id="KW-1185">Reference proteome</keyword>
<feature type="disulfide bond" evidence="1">
    <location>
        <begin position="322"/>
        <end position="337"/>
    </location>
</feature>
<keyword evidence="1" id="KW-1015">Disulfide bond</keyword>
<dbReference type="PROSITE" id="PS50050">
    <property type="entry name" value="TNFR_NGFR_2"/>
    <property type="match status" value="1"/>
</dbReference>
<evidence type="ECO:0000313" key="5">
    <source>
        <dbReference type="EMBL" id="CAL4764558.1"/>
    </source>
</evidence>
<dbReference type="AlphaFoldDB" id="A0A9P1BSL4"/>
<dbReference type="Proteomes" id="UP001152797">
    <property type="component" value="Unassembled WGS sequence"/>
</dbReference>
<sequence length="565" mass="60688">MVSVDDAATFTVSSTGPCESGQFEKNGKCHKCWKTCAECNGPARSHCTVCKPELPIIHQRGGCVRSCEAGYFVSQEKQKRCIKCEFPCKTCVRNATTCTRCHKTTGKAAFKGRCVEECPEGTYTGEGHFQGACMGCLATCKTCDSKTSCLSCSPPLVLEIDERKKQPLCLQSCSAGRFADEKTRSCGPCDKSCATCSSSASNCTSCPTGTALHGSKCVEECPDGKYSRKDGNGGVCAPCHSMCKTCNGPTECLSCPTPKFLDKGEDGKMKCFGECFKGKYPDKERICRSCDDSCATCSSSASNCTSCREESVLDGSKCVDECPEGKFKAASGACQNCSAPCASCEGSATKCTSCEGKKVLHDSVCKSACPSTHFSTDNRICEPCGAGCKTCSKLPANCTSCKEPMVLKGEICENETIWTSSDWVQKKNTSLYDIGENTCQEWDCAAGSSCKNSVIQGVCFEGKVKGGDIQFDWTLTEPLKDDRKLRFTVDQFKCGTGLTPAGQTVLHSYDKKGGYQICSYSMADQMSHSATRKRYAVDDSRCMMEESTKRTEGLSQSSADAPPRS</sequence>
<accession>A0A9P1BSL4</accession>
<dbReference type="EMBL" id="CAMXCT010000329">
    <property type="protein sequence ID" value="CAI3977246.1"/>
    <property type="molecule type" value="Genomic_DNA"/>
</dbReference>
<feature type="domain" description="TNFR-Cys" evidence="3">
    <location>
        <begin position="321"/>
        <end position="365"/>
    </location>
</feature>
<dbReference type="EMBL" id="CAMXCT030000329">
    <property type="protein sequence ID" value="CAL4764558.1"/>
    <property type="molecule type" value="Genomic_DNA"/>
</dbReference>